<comment type="subcellular location">
    <subcellularLocation>
        <location evidence="1">Nucleus</location>
    </subcellularLocation>
</comment>
<dbReference type="GO" id="GO:0008270">
    <property type="term" value="F:zinc ion binding"/>
    <property type="evidence" value="ECO:0007669"/>
    <property type="project" value="UniProtKB-KW"/>
</dbReference>
<dbReference type="OrthoDB" id="6285980at2759"/>
<feature type="domain" description="C3H1-type" evidence="9">
    <location>
        <begin position="30"/>
        <end position="58"/>
    </location>
</feature>
<keyword evidence="5 8" id="KW-0862">Zinc</keyword>
<keyword evidence="11" id="KW-1185">Reference proteome</keyword>
<dbReference type="InterPro" id="IPR000571">
    <property type="entry name" value="Znf_CCCH"/>
</dbReference>
<dbReference type="Pfam" id="PF22628">
    <property type="entry name" value="zf-CCCH_10"/>
    <property type="match status" value="3"/>
</dbReference>
<feature type="domain" description="C3H1-type" evidence="9">
    <location>
        <begin position="64"/>
        <end position="92"/>
    </location>
</feature>
<dbReference type="InterPro" id="IPR054429">
    <property type="entry name" value="Znf-CCCH_Muscleblind-like"/>
</dbReference>
<feature type="zinc finger region" description="C3H1-type" evidence="8">
    <location>
        <begin position="212"/>
        <end position="240"/>
    </location>
</feature>
<feature type="domain" description="C3H1-type" evidence="9">
    <location>
        <begin position="248"/>
        <end position="274"/>
    </location>
</feature>
<evidence type="ECO:0000256" key="6">
    <source>
        <dbReference type="ARBA" id="ARBA00023242"/>
    </source>
</evidence>
<dbReference type="Gene3D" id="3.30.1370.210">
    <property type="match status" value="2"/>
</dbReference>
<evidence type="ECO:0000256" key="5">
    <source>
        <dbReference type="ARBA" id="ARBA00022833"/>
    </source>
</evidence>
<accession>A0A8S3QDU2</accession>
<dbReference type="GO" id="GO:0005654">
    <property type="term" value="C:nucleoplasm"/>
    <property type="evidence" value="ECO:0007669"/>
    <property type="project" value="TreeGrafter"/>
</dbReference>
<feature type="zinc finger region" description="C3H1-type" evidence="8">
    <location>
        <begin position="64"/>
        <end position="92"/>
    </location>
</feature>
<dbReference type="AlphaFoldDB" id="A0A8S3QDU2"/>
<dbReference type="PANTHER" id="PTHR12675">
    <property type="entry name" value="MUSCLEBLIND-LIKE PROTEIN"/>
    <property type="match status" value="1"/>
</dbReference>
<evidence type="ECO:0000313" key="11">
    <source>
        <dbReference type="Proteomes" id="UP000683360"/>
    </source>
</evidence>
<comment type="caution">
    <text evidence="10">The sequence shown here is derived from an EMBL/GenBank/DDBJ whole genome shotgun (WGS) entry which is preliminary data.</text>
</comment>
<evidence type="ECO:0000256" key="8">
    <source>
        <dbReference type="PROSITE-ProRule" id="PRU00723"/>
    </source>
</evidence>
<evidence type="ECO:0000256" key="2">
    <source>
        <dbReference type="ARBA" id="ARBA00022723"/>
    </source>
</evidence>
<evidence type="ECO:0000256" key="4">
    <source>
        <dbReference type="ARBA" id="ARBA00022771"/>
    </source>
</evidence>
<sequence>MAMVNNAVVNLAGVSQMGTMLPNNVKDSRWLTLEVCREFQRNKCTRPDTECKFAHPPPHVEVQNGRVTACFDSIKGKCQRKDPPCKYLHPPQHLREQLLQNGRNNLILKNLQMQAAMQPIMYSPAGMAAGSKPLAPYHTILQGQTLPFLPPQYVGQPMAQPQSAMQFNPYSVGVCAIPTSMASDGNLISQQLQNVIPTPITTLASQQKLQRADRLEVCREFQRGTCTRQPNECRYAHPPENVTVDTTDNLVTVCMDHVKGKCTRESCKYFHPPSHLQAQIKAAQQRANTAAVQTQALPQVVEVIQGKKRPRDPTDDLVLQNSMPTMIPYKRVAIADGKSPVPAMYQQPMNIAAYQQAIAAMQGQQYFPLAYSKAGPMNGAQIYQPTFSTMQMQQAPVTITGQPPSMPRF</sequence>
<dbReference type="SMART" id="SM00356">
    <property type="entry name" value="ZnF_C3H1"/>
    <property type="match status" value="4"/>
</dbReference>
<dbReference type="GO" id="GO:0043484">
    <property type="term" value="P:regulation of RNA splicing"/>
    <property type="evidence" value="ECO:0007669"/>
    <property type="project" value="TreeGrafter"/>
</dbReference>
<dbReference type="GO" id="GO:0003723">
    <property type="term" value="F:RNA binding"/>
    <property type="evidence" value="ECO:0007669"/>
    <property type="project" value="TreeGrafter"/>
</dbReference>
<keyword evidence="6" id="KW-0539">Nucleus</keyword>
<evidence type="ECO:0000256" key="1">
    <source>
        <dbReference type="ARBA" id="ARBA00004123"/>
    </source>
</evidence>
<evidence type="ECO:0000256" key="7">
    <source>
        <dbReference type="ARBA" id="ARBA00038226"/>
    </source>
</evidence>
<reference evidence="10" key="1">
    <citation type="submission" date="2021-03" db="EMBL/GenBank/DDBJ databases">
        <authorList>
            <person name="Bekaert M."/>
        </authorList>
    </citation>
    <scope>NUCLEOTIDE SEQUENCE</scope>
</reference>
<comment type="similarity">
    <text evidence="7">Belongs to the muscleblind family.</text>
</comment>
<keyword evidence="3" id="KW-0677">Repeat</keyword>
<feature type="zinc finger region" description="C3H1-type" evidence="8">
    <location>
        <begin position="248"/>
        <end position="274"/>
    </location>
</feature>
<evidence type="ECO:0000259" key="9">
    <source>
        <dbReference type="PROSITE" id="PS50103"/>
    </source>
</evidence>
<proteinExistence type="inferred from homology"/>
<dbReference type="GO" id="GO:0005737">
    <property type="term" value="C:cytoplasm"/>
    <property type="evidence" value="ECO:0007669"/>
    <property type="project" value="TreeGrafter"/>
</dbReference>
<dbReference type="PANTHER" id="PTHR12675:SF12">
    <property type="entry name" value="PROTEIN MUSCLEBLIND"/>
    <property type="match status" value="1"/>
</dbReference>
<gene>
    <name evidence="10" type="ORF">MEDL_8228</name>
</gene>
<evidence type="ECO:0000256" key="3">
    <source>
        <dbReference type="ARBA" id="ARBA00022737"/>
    </source>
</evidence>
<protein>
    <submittedName>
        <fullName evidence="10">MBNL</fullName>
    </submittedName>
</protein>
<keyword evidence="4 8" id="KW-0863">Zinc-finger</keyword>
<keyword evidence="2 8" id="KW-0479">Metal-binding</keyword>
<dbReference type="EMBL" id="CAJPWZ010000459">
    <property type="protein sequence ID" value="CAG2193389.1"/>
    <property type="molecule type" value="Genomic_DNA"/>
</dbReference>
<organism evidence="10 11">
    <name type="scientific">Mytilus edulis</name>
    <name type="common">Blue mussel</name>
    <dbReference type="NCBI Taxonomy" id="6550"/>
    <lineage>
        <taxon>Eukaryota</taxon>
        <taxon>Metazoa</taxon>
        <taxon>Spiralia</taxon>
        <taxon>Lophotrochozoa</taxon>
        <taxon>Mollusca</taxon>
        <taxon>Bivalvia</taxon>
        <taxon>Autobranchia</taxon>
        <taxon>Pteriomorphia</taxon>
        <taxon>Mytilida</taxon>
        <taxon>Mytiloidea</taxon>
        <taxon>Mytilidae</taxon>
        <taxon>Mytilinae</taxon>
        <taxon>Mytilus</taxon>
    </lineage>
</organism>
<dbReference type="FunFam" id="3.30.1370.210:FF:000005">
    <property type="entry name" value="Muscleblind, isoform M"/>
    <property type="match status" value="1"/>
</dbReference>
<feature type="domain" description="C3H1-type" evidence="9">
    <location>
        <begin position="212"/>
        <end position="240"/>
    </location>
</feature>
<feature type="zinc finger region" description="C3H1-type" evidence="8">
    <location>
        <begin position="30"/>
        <end position="58"/>
    </location>
</feature>
<dbReference type="Proteomes" id="UP000683360">
    <property type="component" value="Unassembled WGS sequence"/>
</dbReference>
<evidence type="ECO:0000313" key="10">
    <source>
        <dbReference type="EMBL" id="CAG2193389.1"/>
    </source>
</evidence>
<dbReference type="PROSITE" id="PS50103">
    <property type="entry name" value="ZF_C3H1"/>
    <property type="match status" value="4"/>
</dbReference>
<name>A0A8S3QDU2_MYTED</name>